<accession>A0A1V0U2T3</accession>
<dbReference type="RefSeq" id="WP_083109550.1">
    <property type="nucleotide sequence ID" value="NZ_CP020569.1"/>
</dbReference>
<dbReference type="KEGG" id="sgv:B1H19_11210"/>
<evidence type="ECO:0000313" key="3">
    <source>
        <dbReference type="Proteomes" id="UP000192726"/>
    </source>
</evidence>
<protein>
    <submittedName>
        <fullName evidence="2">Uncharacterized protein</fullName>
    </submittedName>
</protein>
<name>A0A1V0U2T3_9ACTN</name>
<proteinExistence type="predicted"/>
<dbReference type="AlphaFoldDB" id="A0A1V0U2T3"/>
<reference evidence="2 3" key="1">
    <citation type="submission" date="2017-04" db="EMBL/GenBank/DDBJ databases">
        <title>Complete Genome Sequence of Streptomyces gilvosporeus F607, a Capable Producer of Natamycin.</title>
        <authorList>
            <person name="Zong G."/>
            <person name="Zhong C."/>
            <person name="Fu J."/>
            <person name="Qin R."/>
            <person name="Cao G."/>
        </authorList>
    </citation>
    <scope>NUCLEOTIDE SEQUENCE [LARGE SCALE GENOMIC DNA]</scope>
    <source>
        <strain evidence="2 3">F607</strain>
    </source>
</reference>
<organism evidence="2 3">
    <name type="scientific">Streptomyces gilvosporeus</name>
    <dbReference type="NCBI Taxonomy" id="553510"/>
    <lineage>
        <taxon>Bacteria</taxon>
        <taxon>Bacillati</taxon>
        <taxon>Actinomycetota</taxon>
        <taxon>Actinomycetes</taxon>
        <taxon>Kitasatosporales</taxon>
        <taxon>Streptomycetaceae</taxon>
        <taxon>Streptomyces</taxon>
    </lineage>
</organism>
<evidence type="ECO:0000313" key="2">
    <source>
        <dbReference type="EMBL" id="ARF59360.1"/>
    </source>
</evidence>
<gene>
    <name evidence="2" type="ORF">B1H19_11210</name>
</gene>
<feature type="region of interest" description="Disordered" evidence="1">
    <location>
        <begin position="1"/>
        <end position="23"/>
    </location>
</feature>
<dbReference type="EMBL" id="CP020569">
    <property type="protein sequence ID" value="ARF59360.1"/>
    <property type="molecule type" value="Genomic_DNA"/>
</dbReference>
<sequence length="63" mass="6953">MTVPPTQTPKPSDPRRHPYGSIRLPAPLAAPVAKRPAGPRLRRWCDPRVALPPLSIAALRRDL</sequence>
<dbReference type="Proteomes" id="UP000192726">
    <property type="component" value="Chromosome"/>
</dbReference>
<dbReference type="STRING" id="553510.B1H19_11210"/>
<keyword evidence="3" id="KW-1185">Reference proteome</keyword>
<evidence type="ECO:0000256" key="1">
    <source>
        <dbReference type="SAM" id="MobiDB-lite"/>
    </source>
</evidence>
<dbReference type="OrthoDB" id="4332658at2"/>